<evidence type="ECO:0000313" key="1">
    <source>
        <dbReference type="EMBL" id="TWT80786.1"/>
    </source>
</evidence>
<dbReference type="AlphaFoldDB" id="A0A5C5Z187"/>
<sequence length="61" mass="6433">MIPRQPLDIEITDADGAKAYGVFMSLSADLKTGVWTLGVDAQQPQKRPAGDSFLVASGAAR</sequence>
<organism evidence="1 2">
    <name type="scientific">Novipirellula herctigrandis</name>
    <dbReference type="NCBI Taxonomy" id="2527986"/>
    <lineage>
        <taxon>Bacteria</taxon>
        <taxon>Pseudomonadati</taxon>
        <taxon>Planctomycetota</taxon>
        <taxon>Planctomycetia</taxon>
        <taxon>Pirellulales</taxon>
        <taxon>Pirellulaceae</taxon>
        <taxon>Novipirellula</taxon>
    </lineage>
</organism>
<dbReference type="RefSeq" id="WP_419194147.1">
    <property type="nucleotide sequence ID" value="NZ_SJPJ01000001.1"/>
</dbReference>
<gene>
    <name evidence="1" type="ORF">CA13_22320</name>
</gene>
<dbReference type="EMBL" id="SJPJ01000001">
    <property type="protein sequence ID" value="TWT80786.1"/>
    <property type="molecule type" value="Genomic_DNA"/>
</dbReference>
<reference evidence="1 2" key="1">
    <citation type="submission" date="2019-02" db="EMBL/GenBank/DDBJ databases">
        <title>Deep-cultivation of Planctomycetes and their phenomic and genomic characterization uncovers novel biology.</title>
        <authorList>
            <person name="Wiegand S."/>
            <person name="Jogler M."/>
            <person name="Boedeker C."/>
            <person name="Pinto D."/>
            <person name="Vollmers J."/>
            <person name="Rivas-Marin E."/>
            <person name="Kohn T."/>
            <person name="Peeters S.H."/>
            <person name="Heuer A."/>
            <person name="Rast P."/>
            <person name="Oberbeckmann S."/>
            <person name="Bunk B."/>
            <person name="Jeske O."/>
            <person name="Meyerdierks A."/>
            <person name="Storesund J.E."/>
            <person name="Kallscheuer N."/>
            <person name="Luecker S."/>
            <person name="Lage O.M."/>
            <person name="Pohl T."/>
            <person name="Merkel B.J."/>
            <person name="Hornburger P."/>
            <person name="Mueller R.-W."/>
            <person name="Bruemmer F."/>
            <person name="Labrenz M."/>
            <person name="Spormann A.M."/>
            <person name="Op Den Camp H."/>
            <person name="Overmann J."/>
            <person name="Amann R."/>
            <person name="Jetten M.S.M."/>
            <person name="Mascher T."/>
            <person name="Medema M.H."/>
            <person name="Devos D.P."/>
            <person name="Kaster A.-K."/>
            <person name="Ovreas L."/>
            <person name="Rohde M."/>
            <person name="Galperin M.Y."/>
            <person name="Jogler C."/>
        </authorList>
    </citation>
    <scope>NUCLEOTIDE SEQUENCE [LARGE SCALE GENOMIC DNA]</scope>
    <source>
        <strain evidence="1 2">CA13</strain>
    </source>
</reference>
<protein>
    <submittedName>
        <fullName evidence="1">Uncharacterized protein</fullName>
    </submittedName>
</protein>
<dbReference type="Proteomes" id="UP000315010">
    <property type="component" value="Unassembled WGS sequence"/>
</dbReference>
<accession>A0A5C5Z187</accession>
<name>A0A5C5Z187_9BACT</name>
<evidence type="ECO:0000313" key="2">
    <source>
        <dbReference type="Proteomes" id="UP000315010"/>
    </source>
</evidence>
<comment type="caution">
    <text evidence="1">The sequence shown here is derived from an EMBL/GenBank/DDBJ whole genome shotgun (WGS) entry which is preliminary data.</text>
</comment>
<keyword evidence="2" id="KW-1185">Reference proteome</keyword>
<proteinExistence type="predicted"/>